<evidence type="ECO:0000313" key="3">
    <source>
        <dbReference type="Proteomes" id="UP000034399"/>
    </source>
</evidence>
<evidence type="ECO:0000256" key="1">
    <source>
        <dbReference type="SAM" id="Phobius"/>
    </source>
</evidence>
<sequence length="85" mass="9566">MKYNTLKRVDMCMNCFPTLAEIKHAHEQLKKSQSFEIQNICRTCGYFQKDTDFCDVIGVCSISGLSVAGAAICSVNGWVEKKRII</sequence>
<keyword evidence="1" id="KW-0812">Transmembrane</keyword>
<protein>
    <submittedName>
        <fullName evidence="2">Uncharacterized protein</fullName>
    </submittedName>
</protein>
<organism evidence="2 3">
    <name type="scientific">Methanosarcina mazei</name>
    <name type="common">Methanosarcina frisia</name>
    <dbReference type="NCBI Taxonomy" id="2209"/>
    <lineage>
        <taxon>Archaea</taxon>
        <taxon>Methanobacteriati</taxon>
        <taxon>Methanobacteriota</taxon>
        <taxon>Stenosarchaea group</taxon>
        <taxon>Methanomicrobia</taxon>
        <taxon>Methanosarcinales</taxon>
        <taxon>Methanosarcinaceae</taxon>
        <taxon>Methanosarcina</taxon>
    </lineage>
</organism>
<evidence type="ECO:0000313" key="2">
    <source>
        <dbReference type="EMBL" id="KKG35388.1"/>
    </source>
</evidence>
<dbReference type="EMBL" id="JJPA01000071">
    <property type="protein sequence ID" value="KKG35388.1"/>
    <property type="molecule type" value="Genomic_DNA"/>
</dbReference>
<gene>
    <name evidence="2" type="ORF">DU52_15805</name>
</gene>
<keyword evidence="1" id="KW-0472">Membrane</keyword>
<name>A0A0F8G8A0_METMZ</name>
<proteinExistence type="predicted"/>
<dbReference type="PATRIC" id="fig|2209.61.peg.3401"/>
<dbReference type="Proteomes" id="UP000034399">
    <property type="component" value="Unassembled WGS sequence"/>
</dbReference>
<reference evidence="2 3" key="1">
    <citation type="journal article" date="2015" name="ISME J.">
        <title>Genomic and phenotypic differentiation among Methanosarcina mazei populations from Columbia River sediment.</title>
        <authorList>
            <person name="Youngblut N.D."/>
            <person name="Wirth J.S."/>
            <person name="Henriksen J.R."/>
            <person name="Smith M."/>
            <person name="Simon H."/>
            <person name="Metcalf W.W."/>
            <person name="Whitaker R.J."/>
        </authorList>
    </citation>
    <scope>NUCLEOTIDE SEQUENCE [LARGE SCALE GENOMIC DNA]</scope>
    <source>
        <strain evidence="2 3">3.F.A.1A.1</strain>
    </source>
</reference>
<comment type="caution">
    <text evidence="2">The sequence shown here is derived from an EMBL/GenBank/DDBJ whole genome shotgun (WGS) entry which is preliminary data.</text>
</comment>
<dbReference type="AlphaFoldDB" id="A0A0F8G8A0"/>
<keyword evidence="1" id="KW-1133">Transmembrane helix</keyword>
<accession>A0A0F8G8A0</accession>
<feature type="transmembrane region" description="Helical" evidence="1">
    <location>
        <begin position="56"/>
        <end position="79"/>
    </location>
</feature>